<evidence type="ECO:0000256" key="3">
    <source>
        <dbReference type="ARBA" id="ARBA00022475"/>
    </source>
</evidence>
<evidence type="ECO:0000259" key="10">
    <source>
        <dbReference type="Pfam" id="PF04290"/>
    </source>
</evidence>
<protein>
    <submittedName>
        <fullName evidence="11">TRAP transporter small permease</fullName>
    </submittedName>
</protein>
<dbReference type="InterPro" id="IPR007387">
    <property type="entry name" value="TRAP_DctQ"/>
</dbReference>
<keyword evidence="6 9" id="KW-1133">Transmembrane helix</keyword>
<keyword evidence="4" id="KW-0997">Cell inner membrane</keyword>
<keyword evidence="2" id="KW-0813">Transport</keyword>
<sequence>MSMENKKKSKWSFLANLDVIVASVILAILIILTFAGVIWRYVFHAPFTWLEEVQTSCMVWITFAAAGAAFRSGNHVAIEMIVDLMPEKAQKVMEIMIAVIVVVILGFLFVQTIPYLKIFLESGRSTSMLHIPYIVVYGISLFSYVDMVISFIYSILHGVKSEAKEAAGSDE</sequence>
<comment type="similarity">
    <text evidence="8">Belongs to the TRAP transporter small permease family.</text>
</comment>
<feature type="transmembrane region" description="Helical" evidence="9">
    <location>
        <begin position="53"/>
        <end position="71"/>
    </location>
</feature>
<dbReference type="Pfam" id="PF04290">
    <property type="entry name" value="DctQ"/>
    <property type="match status" value="1"/>
</dbReference>
<evidence type="ECO:0000313" key="12">
    <source>
        <dbReference type="Proteomes" id="UP000283738"/>
    </source>
</evidence>
<dbReference type="GO" id="GO:0015740">
    <property type="term" value="P:C4-dicarboxylate transport"/>
    <property type="evidence" value="ECO:0007669"/>
    <property type="project" value="TreeGrafter"/>
</dbReference>
<name>A0A412B3M0_9FIRM</name>
<evidence type="ECO:0000256" key="4">
    <source>
        <dbReference type="ARBA" id="ARBA00022519"/>
    </source>
</evidence>
<feature type="domain" description="Tripartite ATP-independent periplasmic transporters DctQ component" evidence="10">
    <location>
        <begin position="29"/>
        <end position="159"/>
    </location>
</feature>
<proteinExistence type="inferred from homology"/>
<keyword evidence="5 9" id="KW-0812">Transmembrane</keyword>
<reference evidence="11 12" key="1">
    <citation type="submission" date="2018-08" db="EMBL/GenBank/DDBJ databases">
        <title>A genome reference for cultivated species of the human gut microbiota.</title>
        <authorList>
            <person name="Zou Y."/>
            <person name="Xue W."/>
            <person name="Luo G."/>
        </authorList>
    </citation>
    <scope>NUCLEOTIDE SEQUENCE [LARGE SCALE GENOMIC DNA]</scope>
    <source>
        <strain evidence="11 12">AF28-15</strain>
    </source>
</reference>
<gene>
    <name evidence="11" type="ORF">DWY96_13285</name>
</gene>
<evidence type="ECO:0000313" key="11">
    <source>
        <dbReference type="EMBL" id="RGQ46437.1"/>
    </source>
</evidence>
<feature type="transmembrane region" description="Helical" evidence="9">
    <location>
        <begin position="92"/>
        <end position="113"/>
    </location>
</feature>
<evidence type="ECO:0000256" key="6">
    <source>
        <dbReference type="ARBA" id="ARBA00022989"/>
    </source>
</evidence>
<dbReference type="GO" id="GO:0022857">
    <property type="term" value="F:transmembrane transporter activity"/>
    <property type="evidence" value="ECO:0007669"/>
    <property type="project" value="TreeGrafter"/>
</dbReference>
<organism evidence="11 12">
    <name type="scientific">Roseburia inulinivorans</name>
    <dbReference type="NCBI Taxonomy" id="360807"/>
    <lineage>
        <taxon>Bacteria</taxon>
        <taxon>Bacillati</taxon>
        <taxon>Bacillota</taxon>
        <taxon>Clostridia</taxon>
        <taxon>Lachnospirales</taxon>
        <taxon>Lachnospiraceae</taxon>
        <taxon>Roseburia</taxon>
    </lineage>
</organism>
<keyword evidence="7 9" id="KW-0472">Membrane</keyword>
<dbReference type="PANTHER" id="PTHR35011:SF2">
    <property type="entry name" value="2,3-DIKETO-L-GULONATE TRAP TRANSPORTER SMALL PERMEASE PROTEIN YIAM"/>
    <property type="match status" value="1"/>
</dbReference>
<evidence type="ECO:0000256" key="1">
    <source>
        <dbReference type="ARBA" id="ARBA00004429"/>
    </source>
</evidence>
<feature type="transmembrane region" description="Helical" evidence="9">
    <location>
        <begin position="133"/>
        <end position="156"/>
    </location>
</feature>
<dbReference type="EMBL" id="QRTF01000034">
    <property type="protein sequence ID" value="RGQ46437.1"/>
    <property type="molecule type" value="Genomic_DNA"/>
</dbReference>
<dbReference type="GO" id="GO:0005886">
    <property type="term" value="C:plasma membrane"/>
    <property type="evidence" value="ECO:0007669"/>
    <property type="project" value="UniProtKB-SubCell"/>
</dbReference>
<evidence type="ECO:0000256" key="2">
    <source>
        <dbReference type="ARBA" id="ARBA00022448"/>
    </source>
</evidence>
<evidence type="ECO:0000256" key="8">
    <source>
        <dbReference type="ARBA" id="ARBA00038436"/>
    </source>
</evidence>
<dbReference type="AlphaFoldDB" id="A0A412B3M0"/>
<dbReference type="PANTHER" id="PTHR35011">
    <property type="entry name" value="2,3-DIKETO-L-GULONATE TRAP TRANSPORTER SMALL PERMEASE PROTEIN YIAM"/>
    <property type="match status" value="1"/>
</dbReference>
<evidence type="ECO:0000256" key="7">
    <source>
        <dbReference type="ARBA" id="ARBA00023136"/>
    </source>
</evidence>
<feature type="transmembrane region" description="Helical" evidence="9">
    <location>
        <begin position="12"/>
        <end position="41"/>
    </location>
</feature>
<dbReference type="Proteomes" id="UP000283738">
    <property type="component" value="Unassembled WGS sequence"/>
</dbReference>
<accession>A0A412B3M0</accession>
<keyword evidence="3" id="KW-1003">Cell membrane</keyword>
<evidence type="ECO:0000256" key="5">
    <source>
        <dbReference type="ARBA" id="ARBA00022692"/>
    </source>
</evidence>
<evidence type="ECO:0000256" key="9">
    <source>
        <dbReference type="SAM" id="Phobius"/>
    </source>
</evidence>
<dbReference type="InterPro" id="IPR055348">
    <property type="entry name" value="DctQ"/>
</dbReference>
<comment type="caution">
    <text evidence="11">The sequence shown here is derived from an EMBL/GenBank/DDBJ whole genome shotgun (WGS) entry which is preliminary data.</text>
</comment>
<comment type="subcellular location">
    <subcellularLocation>
        <location evidence="1">Cell inner membrane</location>
        <topology evidence="1">Multi-pass membrane protein</topology>
    </subcellularLocation>
</comment>